<feature type="transmembrane region" description="Helical" evidence="3">
    <location>
        <begin position="12"/>
        <end position="35"/>
    </location>
</feature>
<dbReference type="InterPro" id="IPR036259">
    <property type="entry name" value="MFS_trans_sf"/>
</dbReference>
<dbReference type="PANTHER" id="PTHR43702:SF3">
    <property type="entry name" value="PROTEIN TSGA"/>
    <property type="match status" value="1"/>
</dbReference>
<dbReference type="EMBL" id="JALHLF010000104">
    <property type="protein sequence ID" value="MCJ2184468.1"/>
    <property type="molecule type" value="Genomic_DNA"/>
</dbReference>
<keyword evidence="3" id="KW-0472">Membrane</keyword>
<evidence type="ECO:0000256" key="3">
    <source>
        <dbReference type="SAM" id="Phobius"/>
    </source>
</evidence>
<dbReference type="PANTHER" id="PTHR43702">
    <property type="entry name" value="L-FUCOSE-PROTON SYMPORTER"/>
    <property type="match status" value="1"/>
</dbReference>
<proteinExistence type="predicted"/>
<feature type="transmembrane region" description="Helical" evidence="3">
    <location>
        <begin position="42"/>
        <end position="63"/>
    </location>
</feature>
<evidence type="ECO:0000313" key="4">
    <source>
        <dbReference type="EMBL" id="MCJ2184468.1"/>
    </source>
</evidence>
<feature type="transmembrane region" description="Helical" evidence="3">
    <location>
        <begin position="75"/>
        <end position="95"/>
    </location>
</feature>
<organism evidence="4 5">
    <name type="scientific">Novosphingobium organovorum</name>
    <dbReference type="NCBI Taxonomy" id="2930092"/>
    <lineage>
        <taxon>Bacteria</taxon>
        <taxon>Pseudomonadati</taxon>
        <taxon>Pseudomonadota</taxon>
        <taxon>Alphaproteobacteria</taxon>
        <taxon>Sphingomonadales</taxon>
        <taxon>Sphingomonadaceae</taxon>
        <taxon>Novosphingobium</taxon>
    </lineage>
</organism>
<keyword evidence="2" id="KW-1003">Cell membrane</keyword>
<dbReference type="Proteomes" id="UP001162881">
    <property type="component" value="Unassembled WGS sequence"/>
</dbReference>
<sequence length="101" mass="10135">VALAVVLPGLGGAAALLGVGLCNSVMFPLAYTLALPADERDVPVAAMLLCMAVVGGAIVPLATGLLADMAGLRPALLLPGLCYGVVFAFAFAHGLRQRTFA</sequence>
<keyword evidence="3" id="KW-0812">Transmembrane</keyword>
<feature type="non-terminal residue" evidence="4">
    <location>
        <position position="1"/>
    </location>
</feature>
<keyword evidence="5" id="KW-1185">Reference proteome</keyword>
<evidence type="ECO:0000313" key="5">
    <source>
        <dbReference type="Proteomes" id="UP001162881"/>
    </source>
</evidence>
<dbReference type="Gene3D" id="1.20.1250.20">
    <property type="entry name" value="MFS general substrate transporter like domains"/>
    <property type="match status" value="1"/>
</dbReference>
<comment type="subcellular location">
    <subcellularLocation>
        <location evidence="1">Cell inner membrane</location>
        <topology evidence="1">Multi-pass membrane protein</topology>
    </subcellularLocation>
</comment>
<reference evidence="4" key="1">
    <citation type="submission" date="2022-03" db="EMBL/GenBank/DDBJ databases">
        <title>Identification of a novel bacterium isolated from mangrove sediments.</title>
        <authorList>
            <person name="Pan X."/>
        </authorList>
    </citation>
    <scope>NUCLEOTIDE SEQUENCE</scope>
    <source>
        <strain evidence="4">B1949</strain>
    </source>
</reference>
<gene>
    <name evidence="4" type="ORF">MTR62_17480</name>
</gene>
<dbReference type="InterPro" id="IPR050375">
    <property type="entry name" value="MFS_TsgA-like"/>
</dbReference>
<comment type="caution">
    <text evidence="4">The sequence shown here is derived from an EMBL/GenBank/DDBJ whole genome shotgun (WGS) entry which is preliminary data.</text>
</comment>
<evidence type="ECO:0000256" key="2">
    <source>
        <dbReference type="ARBA" id="ARBA00022475"/>
    </source>
</evidence>
<protein>
    <submittedName>
        <fullName evidence="4">MFS transporter</fullName>
    </submittedName>
</protein>
<name>A0ABT0BHC3_9SPHN</name>
<evidence type="ECO:0000256" key="1">
    <source>
        <dbReference type="ARBA" id="ARBA00004429"/>
    </source>
</evidence>
<dbReference type="SUPFAM" id="SSF103473">
    <property type="entry name" value="MFS general substrate transporter"/>
    <property type="match status" value="1"/>
</dbReference>
<accession>A0ABT0BHC3</accession>
<keyword evidence="3" id="KW-1133">Transmembrane helix</keyword>